<dbReference type="CDD" id="cd06223">
    <property type="entry name" value="PRTases_typeI"/>
    <property type="match status" value="1"/>
</dbReference>
<gene>
    <name evidence="6" type="primary">pyrE</name>
    <name evidence="8" type="ordered locus">Mfer_0136</name>
</gene>
<evidence type="ECO:0000256" key="3">
    <source>
        <dbReference type="ARBA" id="ARBA00022676"/>
    </source>
</evidence>
<comment type="catalytic activity">
    <reaction evidence="6">
        <text>orotidine 5'-phosphate + diphosphate = orotate + 5-phospho-alpha-D-ribose 1-diphosphate</text>
        <dbReference type="Rhea" id="RHEA:10380"/>
        <dbReference type="ChEBI" id="CHEBI:30839"/>
        <dbReference type="ChEBI" id="CHEBI:33019"/>
        <dbReference type="ChEBI" id="CHEBI:57538"/>
        <dbReference type="ChEBI" id="CHEBI:58017"/>
        <dbReference type="EC" id="2.4.2.10"/>
    </reaction>
</comment>
<sequence>MEVKGICNICGNVGILHTCRLCGRLVCGECYIPAAGLCRICYKKPGRRIKNINDKDMLINLFKEKNVVKFGNFTLSSGKKSNYYINVKGAITYPKILKILTNIIVKKIKDLDIQKIAGPAVGAIPIITAVSLKANIPFVIIRKKKKKYGTSKLVEGDLSKNDKVVVIEDVTTTGNSLLRSIRIIEDAGAKVERAIVVVDRGEGAIEKFKKEGIKLDVILTADELMD</sequence>
<comment type="similarity">
    <text evidence="6">Belongs to the purine/pyrimidine phosphoribosyltransferase family. PyrE subfamily.</text>
</comment>
<dbReference type="KEGG" id="mfv:Mfer_0136"/>
<comment type="cofactor">
    <cofactor evidence="6">
        <name>Mg(2+)</name>
        <dbReference type="ChEBI" id="CHEBI:18420"/>
    </cofactor>
</comment>
<evidence type="ECO:0000256" key="5">
    <source>
        <dbReference type="ARBA" id="ARBA00022975"/>
    </source>
</evidence>
<dbReference type="GO" id="GO:0044205">
    <property type="term" value="P:'de novo' UMP biosynthetic process"/>
    <property type="evidence" value="ECO:0007669"/>
    <property type="project" value="UniProtKB-UniRule"/>
</dbReference>
<dbReference type="GO" id="GO:0000287">
    <property type="term" value="F:magnesium ion binding"/>
    <property type="evidence" value="ECO:0007669"/>
    <property type="project" value="UniProtKB-UniRule"/>
</dbReference>
<dbReference type="EC" id="2.4.2.10" evidence="2 6"/>
<feature type="domain" description="Phosphoribosyltransferase" evidence="7">
    <location>
        <begin position="94"/>
        <end position="209"/>
    </location>
</feature>
<dbReference type="HAMAP" id="MF_01208">
    <property type="entry name" value="PyrE"/>
    <property type="match status" value="1"/>
</dbReference>
<proteinExistence type="inferred from homology"/>
<evidence type="ECO:0000256" key="4">
    <source>
        <dbReference type="ARBA" id="ARBA00022679"/>
    </source>
</evidence>
<dbReference type="InterPro" id="IPR004467">
    <property type="entry name" value="Or_phspho_trans_dom"/>
</dbReference>
<dbReference type="InterPro" id="IPR029057">
    <property type="entry name" value="PRTase-like"/>
</dbReference>
<keyword evidence="6" id="KW-0460">Magnesium</keyword>
<dbReference type="UniPathway" id="UPA00070">
    <property type="reaction ID" value="UER00119"/>
</dbReference>
<keyword evidence="3 6" id="KW-0328">Glycosyltransferase</keyword>
<keyword evidence="9" id="KW-1185">Reference proteome</keyword>
<comment type="pathway">
    <text evidence="1 6">Pyrimidine metabolism; UMP biosynthesis via de novo pathway; UMP from orotate: step 1/2.</text>
</comment>
<feature type="binding site" evidence="6">
    <location>
        <position position="172"/>
    </location>
    <ligand>
        <name>orotate</name>
        <dbReference type="ChEBI" id="CHEBI:30839"/>
    </ligand>
</feature>
<keyword evidence="4 6" id="KW-0808">Transferase</keyword>
<feature type="binding site" description="in other chain" evidence="6">
    <location>
        <begin position="168"/>
        <end position="176"/>
    </location>
    <ligand>
        <name>5-phospho-alpha-D-ribose 1-diphosphate</name>
        <dbReference type="ChEBI" id="CHEBI:58017"/>
        <note>ligand shared between dimeric partners</note>
    </ligand>
</feature>
<evidence type="ECO:0000259" key="7">
    <source>
        <dbReference type="Pfam" id="PF00156"/>
    </source>
</evidence>
<dbReference type="Proteomes" id="UP000002315">
    <property type="component" value="Chromosome"/>
</dbReference>
<dbReference type="STRING" id="523846.Mfer_0136"/>
<feature type="binding site" evidence="6">
    <location>
        <position position="142"/>
    </location>
    <ligand>
        <name>5-phospho-alpha-D-ribose 1-diphosphate</name>
        <dbReference type="ChEBI" id="CHEBI:58017"/>
        <note>ligand shared between dimeric partners</note>
    </ligand>
</feature>
<dbReference type="InterPro" id="IPR023031">
    <property type="entry name" value="OPRT"/>
</dbReference>
<comment type="caution">
    <text evidence="6">Lacks conserved residue(s) required for the propagation of feature annotation.</text>
</comment>
<comment type="subunit">
    <text evidence="6">Homodimer.</text>
</comment>
<dbReference type="Pfam" id="PF00156">
    <property type="entry name" value="Pribosyltran"/>
    <property type="match status" value="1"/>
</dbReference>
<dbReference type="Gene3D" id="3.40.50.2020">
    <property type="match status" value="1"/>
</dbReference>
<feature type="binding site" description="in other chain" evidence="6">
    <location>
        <position position="143"/>
    </location>
    <ligand>
        <name>5-phospho-alpha-D-ribose 1-diphosphate</name>
        <dbReference type="ChEBI" id="CHEBI:58017"/>
        <note>ligand shared between dimeric partners</note>
    </ligand>
</feature>
<dbReference type="PANTHER" id="PTHR19278">
    <property type="entry name" value="OROTATE PHOSPHORIBOSYLTRANSFERASE"/>
    <property type="match status" value="1"/>
</dbReference>
<dbReference type="EMBL" id="CP002278">
    <property type="protein sequence ID" value="ADP76939.1"/>
    <property type="molecule type" value="Genomic_DNA"/>
</dbReference>
<dbReference type="SUPFAM" id="SSF53271">
    <property type="entry name" value="PRTase-like"/>
    <property type="match status" value="1"/>
</dbReference>
<feature type="binding site" evidence="6">
    <location>
        <position position="200"/>
    </location>
    <ligand>
        <name>orotate</name>
        <dbReference type="ChEBI" id="CHEBI:30839"/>
    </ligand>
</feature>
<dbReference type="InterPro" id="IPR000836">
    <property type="entry name" value="PRTase_dom"/>
</dbReference>
<accession>E3GXA7</accession>
<organism evidence="8 9">
    <name type="scientific">Methanothermus fervidus (strain ATCC 43054 / DSM 2088 / JCM 10308 / V24 S)</name>
    <dbReference type="NCBI Taxonomy" id="523846"/>
    <lineage>
        <taxon>Archaea</taxon>
        <taxon>Methanobacteriati</taxon>
        <taxon>Methanobacteriota</taxon>
        <taxon>Methanomada group</taxon>
        <taxon>Methanobacteria</taxon>
        <taxon>Methanobacteriales</taxon>
        <taxon>Methanothermaceae</taxon>
        <taxon>Methanothermus</taxon>
    </lineage>
</organism>
<evidence type="ECO:0000313" key="8">
    <source>
        <dbReference type="EMBL" id="ADP76939.1"/>
    </source>
</evidence>
<evidence type="ECO:0000256" key="2">
    <source>
        <dbReference type="ARBA" id="ARBA00011971"/>
    </source>
</evidence>
<dbReference type="GO" id="GO:0019856">
    <property type="term" value="P:pyrimidine nucleobase biosynthetic process"/>
    <property type="evidence" value="ECO:0007669"/>
    <property type="project" value="TreeGrafter"/>
</dbReference>
<feature type="binding site" evidence="6">
    <location>
        <position position="146"/>
    </location>
    <ligand>
        <name>5-phospho-alpha-D-ribose 1-diphosphate</name>
        <dbReference type="ChEBI" id="CHEBI:58017"/>
        <note>ligand shared between dimeric partners</note>
    </ligand>
</feature>
<evidence type="ECO:0000256" key="6">
    <source>
        <dbReference type="HAMAP-Rule" id="MF_01208"/>
    </source>
</evidence>
<evidence type="ECO:0000313" key="9">
    <source>
        <dbReference type="Proteomes" id="UP000002315"/>
    </source>
</evidence>
<dbReference type="AlphaFoldDB" id="E3GXA7"/>
<keyword evidence="5 6" id="KW-0665">Pyrimidine biosynthesis</keyword>
<dbReference type="NCBIfam" id="TIGR00336">
    <property type="entry name" value="pyrE"/>
    <property type="match status" value="1"/>
</dbReference>
<protein>
    <recommendedName>
        <fullName evidence="2 6">Orotate phosphoribosyltransferase</fullName>
        <shortName evidence="6">OPRT</shortName>
        <shortName evidence="6">OPRTase</shortName>
        <ecNumber evidence="2 6">2.4.2.10</ecNumber>
    </recommendedName>
</protein>
<reference evidence="8 9" key="1">
    <citation type="journal article" date="2010" name="Stand. Genomic Sci.">
        <title>Complete genome sequence of Methanothermus fervidus type strain (V24S).</title>
        <authorList>
            <person name="Anderson I."/>
            <person name="Djao O.D."/>
            <person name="Misra M."/>
            <person name="Chertkov O."/>
            <person name="Nolan M."/>
            <person name="Lucas S."/>
            <person name="Lapidus A."/>
            <person name="Del Rio T.G."/>
            <person name="Tice H."/>
            <person name="Cheng J.F."/>
            <person name="Tapia R."/>
            <person name="Han C."/>
            <person name="Goodwin L."/>
            <person name="Pitluck S."/>
            <person name="Liolios K."/>
            <person name="Ivanova N."/>
            <person name="Mavromatis K."/>
            <person name="Mikhailova N."/>
            <person name="Pati A."/>
            <person name="Brambilla E."/>
            <person name="Chen A."/>
            <person name="Palaniappan K."/>
            <person name="Land M."/>
            <person name="Hauser L."/>
            <person name="Chang Y.J."/>
            <person name="Jeffries C.D."/>
            <person name="Sikorski J."/>
            <person name="Spring S."/>
            <person name="Rohde M."/>
            <person name="Eichinger K."/>
            <person name="Huber H."/>
            <person name="Wirth R."/>
            <person name="Goker M."/>
            <person name="Detter J.C."/>
            <person name="Woyke T."/>
            <person name="Bristow J."/>
            <person name="Eisen J.A."/>
            <person name="Markowitz V."/>
            <person name="Hugenholtz P."/>
            <person name="Klenk H.P."/>
            <person name="Kyrpides N.C."/>
        </authorList>
    </citation>
    <scope>NUCLEOTIDE SEQUENCE [LARGE SCALE GENOMIC DNA]</scope>
    <source>
        <strain evidence="9">ATCC 43054 / DSM 2088 / JCM 10308 / V24 S</strain>
    </source>
</reference>
<name>E3GXA7_METFV</name>
<dbReference type="GO" id="GO:0004588">
    <property type="term" value="F:orotate phosphoribosyltransferase activity"/>
    <property type="evidence" value="ECO:0007669"/>
    <property type="project" value="UniProtKB-UniRule"/>
</dbReference>
<comment type="function">
    <text evidence="6">Catalyzes the transfer of a ribosyl phosphate group from 5-phosphoribose 1-diphosphate to orotate, leading to the formation of orotidine monophosphate (OMP).</text>
</comment>
<dbReference type="PANTHER" id="PTHR19278:SF9">
    <property type="entry name" value="URIDINE 5'-MONOPHOSPHATE SYNTHASE"/>
    <property type="match status" value="1"/>
</dbReference>
<dbReference type="HOGENOM" id="CLU_074878_2_0_2"/>
<evidence type="ECO:0000256" key="1">
    <source>
        <dbReference type="ARBA" id="ARBA00004889"/>
    </source>
</evidence>